<protein>
    <submittedName>
        <fullName evidence="5">PAS domain S-box protein</fullName>
    </submittedName>
</protein>
<dbReference type="Pfam" id="PF13426">
    <property type="entry name" value="PAS_9"/>
    <property type="match status" value="1"/>
</dbReference>
<keyword evidence="1" id="KW-0378">Hydrolase</keyword>
<keyword evidence="6" id="KW-1185">Reference proteome</keyword>
<dbReference type="OrthoDB" id="5241041at2"/>
<dbReference type="InterPro" id="IPR036457">
    <property type="entry name" value="PPM-type-like_dom_sf"/>
</dbReference>
<evidence type="ECO:0000313" key="6">
    <source>
        <dbReference type="Proteomes" id="UP000275225"/>
    </source>
</evidence>
<dbReference type="PANTHER" id="PTHR43156">
    <property type="entry name" value="STAGE II SPORULATION PROTEIN E-RELATED"/>
    <property type="match status" value="1"/>
</dbReference>
<dbReference type="GO" id="GO:0016791">
    <property type="term" value="F:phosphatase activity"/>
    <property type="evidence" value="ECO:0007669"/>
    <property type="project" value="TreeGrafter"/>
</dbReference>
<dbReference type="InterPro" id="IPR000700">
    <property type="entry name" value="PAS-assoc_C"/>
</dbReference>
<dbReference type="Gene3D" id="3.30.450.20">
    <property type="entry name" value="PAS domain"/>
    <property type="match status" value="1"/>
</dbReference>
<evidence type="ECO:0000259" key="4">
    <source>
        <dbReference type="PROSITE" id="PS50113"/>
    </source>
</evidence>
<dbReference type="Pfam" id="PF07228">
    <property type="entry name" value="SpoIIE"/>
    <property type="match status" value="1"/>
</dbReference>
<reference evidence="5 6" key="1">
    <citation type="submission" date="2018-11" db="EMBL/GenBank/DDBJ databases">
        <authorList>
            <person name="Li F."/>
        </authorList>
    </citation>
    <scope>NUCLEOTIDE SEQUENCE [LARGE SCALE GENOMIC DNA]</scope>
    <source>
        <strain evidence="5 6">YS17T</strain>
    </source>
</reference>
<dbReference type="PROSITE" id="PS50113">
    <property type="entry name" value="PAC"/>
    <property type="match status" value="1"/>
</dbReference>
<dbReference type="EMBL" id="RQJX01000003">
    <property type="protein sequence ID" value="RQN09374.1"/>
    <property type="molecule type" value="Genomic_DNA"/>
</dbReference>
<accession>A0A3N6YHU9</accession>
<dbReference type="NCBIfam" id="TIGR00229">
    <property type="entry name" value="sensory_box"/>
    <property type="match status" value="1"/>
</dbReference>
<dbReference type="SUPFAM" id="SSF55785">
    <property type="entry name" value="PYP-like sensor domain (PAS domain)"/>
    <property type="match status" value="1"/>
</dbReference>
<dbReference type="SMART" id="SM00091">
    <property type="entry name" value="PAS"/>
    <property type="match status" value="1"/>
</dbReference>
<proteinExistence type="predicted"/>
<dbReference type="InterPro" id="IPR000014">
    <property type="entry name" value="PAS"/>
</dbReference>
<gene>
    <name evidence="5" type="ORF">EHW97_03790</name>
</gene>
<dbReference type="Proteomes" id="UP000275225">
    <property type="component" value="Unassembled WGS sequence"/>
</dbReference>
<dbReference type="Gene3D" id="3.60.40.10">
    <property type="entry name" value="PPM-type phosphatase domain"/>
    <property type="match status" value="1"/>
</dbReference>
<dbReference type="InterPro" id="IPR035965">
    <property type="entry name" value="PAS-like_dom_sf"/>
</dbReference>
<dbReference type="CDD" id="cd00130">
    <property type="entry name" value="PAS"/>
    <property type="match status" value="1"/>
</dbReference>
<evidence type="ECO:0000313" key="5">
    <source>
        <dbReference type="EMBL" id="RQN09374.1"/>
    </source>
</evidence>
<dbReference type="AlphaFoldDB" id="A0A3N6YHU9"/>
<evidence type="ECO:0000259" key="3">
    <source>
        <dbReference type="PROSITE" id="PS50112"/>
    </source>
</evidence>
<dbReference type="InterPro" id="IPR001932">
    <property type="entry name" value="PPM-type_phosphatase-like_dom"/>
</dbReference>
<dbReference type="InterPro" id="IPR052016">
    <property type="entry name" value="Bact_Sigma-Reg"/>
</dbReference>
<dbReference type="PROSITE" id="PS50112">
    <property type="entry name" value="PAS"/>
    <property type="match status" value="1"/>
</dbReference>
<dbReference type="RefSeq" id="WP_124235828.1">
    <property type="nucleotide sequence ID" value="NZ_JBHUFI010000009.1"/>
</dbReference>
<keyword evidence="2" id="KW-0175">Coiled coil</keyword>
<feature type="domain" description="PAS" evidence="3">
    <location>
        <begin position="21"/>
        <end position="69"/>
    </location>
</feature>
<sequence>MTQHEFAREAFLDALLDDDPEKLYDRAPCGYLSTSPDGRIVKVNQTFLTWTGYERDELLRRSFVELLTPGGRLYHETHYAPMLRLQAAVRELALDVVRADGQRIPVLVNANLEVDDAGEPVVVRIALFDATERRGYERELLRARQQAEASERQARELAQTLQRTLLPPKEPAIPGLDVAATFQPAGDTLEIGGDFYDVFQVAEGDWVAIIGDVCGKGVEAAILTALIRDTLRAVVVGMHEPSKALSALNEVLLHHETDRFCTLVMVRMQHGPEGWTAAISSGGHPRPLLIGPDRNRDEVGGPGPLVGVLDAPEFRDERVALRAGDALVLFTDGVTESRDGAGFYGDARLRDVVGRPLESARSVVDAVFQDVVTYSGGPTRDDVAVVVLRVPEKS</sequence>
<feature type="coiled-coil region" evidence="2">
    <location>
        <begin position="133"/>
        <end position="164"/>
    </location>
</feature>
<evidence type="ECO:0000256" key="2">
    <source>
        <dbReference type="SAM" id="Coils"/>
    </source>
</evidence>
<dbReference type="PANTHER" id="PTHR43156:SF2">
    <property type="entry name" value="STAGE II SPORULATION PROTEIN E"/>
    <property type="match status" value="1"/>
</dbReference>
<dbReference type="SUPFAM" id="SSF81606">
    <property type="entry name" value="PP2C-like"/>
    <property type="match status" value="1"/>
</dbReference>
<name>A0A3N6YHU9_9ACTN</name>
<evidence type="ECO:0000256" key="1">
    <source>
        <dbReference type="ARBA" id="ARBA00022801"/>
    </source>
</evidence>
<organism evidence="5 6">
    <name type="scientific">Aeromicrobium camelliae</name>
    <dbReference type="NCBI Taxonomy" id="1538144"/>
    <lineage>
        <taxon>Bacteria</taxon>
        <taxon>Bacillati</taxon>
        <taxon>Actinomycetota</taxon>
        <taxon>Actinomycetes</taxon>
        <taxon>Propionibacteriales</taxon>
        <taxon>Nocardioidaceae</taxon>
        <taxon>Aeromicrobium</taxon>
    </lineage>
</organism>
<comment type="caution">
    <text evidence="5">The sequence shown here is derived from an EMBL/GenBank/DDBJ whole genome shotgun (WGS) entry which is preliminary data.</text>
</comment>
<feature type="domain" description="PAC" evidence="4">
    <location>
        <begin position="90"/>
        <end position="142"/>
    </location>
</feature>
<dbReference type="SMART" id="SM00331">
    <property type="entry name" value="PP2C_SIG"/>
    <property type="match status" value="1"/>
</dbReference>